<organism evidence="1">
    <name type="scientific">Brassica napus</name>
    <name type="common">Rape</name>
    <dbReference type="NCBI Taxonomy" id="3708"/>
    <lineage>
        <taxon>Eukaryota</taxon>
        <taxon>Viridiplantae</taxon>
        <taxon>Streptophyta</taxon>
        <taxon>Embryophyta</taxon>
        <taxon>Tracheophyta</taxon>
        <taxon>Spermatophyta</taxon>
        <taxon>Magnoliopsida</taxon>
        <taxon>eudicotyledons</taxon>
        <taxon>Gunneridae</taxon>
        <taxon>Pentapetalae</taxon>
        <taxon>rosids</taxon>
        <taxon>malvids</taxon>
        <taxon>Brassicales</taxon>
        <taxon>Brassicaceae</taxon>
        <taxon>Brassiceae</taxon>
        <taxon>Brassica</taxon>
    </lineage>
</organism>
<protein>
    <submittedName>
        <fullName evidence="1">(rape) hypothetical protein</fullName>
    </submittedName>
</protein>
<evidence type="ECO:0000313" key="1">
    <source>
        <dbReference type="EMBL" id="CAF2084287.1"/>
    </source>
</evidence>
<proteinExistence type="predicted"/>
<gene>
    <name evidence="1" type="ORF">DARMORV10_A06P15630.1</name>
</gene>
<accession>A0A816S6J8</accession>
<reference evidence="1" key="1">
    <citation type="submission" date="2021-01" db="EMBL/GenBank/DDBJ databases">
        <authorList>
            <consortium name="Genoscope - CEA"/>
            <person name="William W."/>
        </authorList>
    </citation>
    <scope>NUCLEOTIDE SEQUENCE</scope>
</reference>
<dbReference type="Proteomes" id="UP001295469">
    <property type="component" value="Chromosome A06"/>
</dbReference>
<dbReference type="AlphaFoldDB" id="A0A816S6J8"/>
<sequence>MSVSPFRYETQRFNNGNLQAPFSDLKISRCAETGDLLDLDIRGSKFTQAKKSVMRIYKLETLCTASSMAFSWMFQKKR</sequence>
<name>A0A816S6J8_BRANA</name>
<dbReference type="EMBL" id="HG994360">
    <property type="protein sequence ID" value="CAF2084287.1"/>
    <property type="molecule type" value="Genomic_DNA"/>
</dbReference>